<reference evidence="1 2" key="1">
    <citation type="submission" date="2013-03" db="EMBL/GenBank/DDBJ databases">
        <title>The Genome Sequence of Exophiala aquamarina CBS 119918.</title>
        <authorList>
            <consortium name="The Broad Institute Genomics Platform"/>
            <person name="Cuomo C."/>
            <person name="de Hoog S."/>
            <person name="Gorbushina A."/>
            <person name="Walker B."/>
            <person name="Young S.K."/>
            <person name="Zeng Q."/>
            <person name="Gargeya S."/>
            <person name="Fitzgerald M."/>
            <person name="Haas B."/>
            <person name="Abouelleil A."/>
            <person name="Allen A.W."/>
            <person name="Alvarado L."/>
            <person name="Arachchi H.M."/>
            <person name="Berlin A.M."/>
            <person name="Chapman S.B."/>
            <person name="Gainer-Dewar J."/>
            <person name="Goldberg J."/>
            <person name="Griggs A."/>
            <person name="Gujja S."/>
            <person name="Hansen M."/>
            <person name="Howarth C."/>
            <person name="Imamovic A."/>
            <person name="Ireland A."/>
            <person name="Larimer J."/>
            <person name="McCowan C."/>
            <person name="Murphy C."/>
            <person name="Pearson M."/>
            <person name="Poon T.W."/>
            <person name="Priest M."/>
            <person name="Roberts A."/>
            <person name="Saif S."/>
            <person name="Shea T."/>
            <person name="Sisk P."/>
            <person name="Sykes S."/>
            <person name="Wortman J."/>
            <person name="Nusbaum C."/>
            <person name="Birren B."/>
        </authorList>
    </citation>
    <scope>NUCLEOTIDE SEQUENCE [LARGE SCALE GENOMIC DNA]</scope>
    <source>
        <strain evidence="1 2">CBS 119918</strain>
    </source>
</reference>
<dbReference type="SUPFAM" id="SSF48208">
    <property type="entry name" value="Six-hairpin glycosidases"/>
    <property type="match status" value="1"/>
</dbReference>
<dbReference type="AlphaFoldDB" id="A0A072PM28"/>
<proteinExistence type="predicted"/>
<dbReference type="STRING" id="1182545.A0A072PM28"/>
<dbReference type="Proteomes" id="UP000027920">
    <property type="component" value="Unassembled WGS sequence"/>
</dbReference>
<keyword evidence="2" id="KW-1185">Reference proteome</keyword>
<organism evidence="1 2">
    <name type="scientific">Exophiala aquamarina CBS 119918</name>
    <dbReference type="NCBI Taxonomy" id="1182545"/>
    <lineage>
        <taxon>Eukaryota</taxon>
        <taxon>Fungi</taxon>
        <taxon>Dikarya</taxon>
        <taxon>Ascomycota</taxon>
        <taxon>Pezizomycotina</taxon>
        <taxon>Eurotiomycetes</taxon>
        <taxon>Chaetothyriomycetidae</taxon>
        <taxon>Chaetothyriales</taxon>
        <taxon>Herpotrichiellaceae</taxon>
        <taxon>Exophiala</taxon>
    </lineage>
</organism>
<protein>
    <recommendedName>
        <fullName evidence="3">L-ascorbic acid binding protein</fullName>
    </recommendedName>
</protein>
<gene>
    <name evidence="1" type="ORF">A1O9_02500</name>
</gene>
<dbReference type="RefSeq" id="XP_013263526.1">
    <property type="nucleotide sequence ID" value="XM_013408072.1"/>
</dbReference>
<comment type="caution">
    <text evidence="1">The sequence shown here is derived from an EMBL/GenBank/DDBJ whole genome shotgun (WGS) entry which is preliminary data.</text>
</comment>
<dbReference type="GO" id="GO:0005975">
    <property type="term" value="P:carbohydrate metabolic process"/>
    <property type="evidence" value="ECO:0007669"/>
    <property type="project" value="InterPro"/>
</dbReference>
<dbReference type="InterPro" id="IPR008928">
    <property type="entry name" value="6-hairpin_glycosidase_sf"/>
</dbReference>
<sequence length="375" mass="41894">MSKAMPSIPKPAMEKFLLAMESIYGPFPSSDSPEIATWKPPATAEGHKGRYLWTDGFAVTNFLTLYKLTNDGRYLTFARSLVQNVHDVLGYTRDGQSRLPGATEAYPLNGGLRIGKHDEAGSDGDGQYFHYLTVWMFALNRMTQILGDIWYNEQAINMARAVLPSFMYKMNSTRPRMYWKLTVDMSKPLVAGEGNLDPIDGYVMYKLLQETAASLDNTKEGVLGHEITLLKKVVDTKWKNWHSTDPLDIGMTLWTVHWLKEPEQWALTLQQSAASCLDQLVRSGYFDAKAKSPGQRLAFREFGTALGVRCLLSTDSQAPPGSELGELPQRICKTWEEVGLVPVPTSQQKETMAELMPITAVMYAAALFPGSMMLS</sequence>
<accession>A0A072PM28</accession>
<dbReference type="HOGENOM" id="CLU_039096_0_0_1"/>
<name>A0A072PM28_9EURO</name>
<evidence type="ECO:0008006" key="3">
    <source>
        <dbReference type="Google" id="ProtNLM"/>
    </source>
</evidence>
<dbReference type="OrthoDB" id="302966at2759"/>
<evidence type="ECO:0000313" key="2">
    <source>
        <dbReference type="Proteomes" id="UP000027920"/>
    </source>
</evidence>
<evidence type="ECO:0000313" key="1">
    <source>
        <dbReference type="EMBL" id="KEF60936.1"/>
    </source>
</evidence>
<dbReference type="VEuPathDB" id="FungiDB:A1O9_02500"/>
<dbReference type="GeneID" id="25277442"/>
<dbReference type="EMBL" id="AMGV01000002">
    <property type="protein sequence ID" value="KEF60936.1"/>
    <property type="molecule type" value="Genomic_DNA"/>
</dbReference>